<protein>
    <recommendedName>
        <fullName evidence="6">Protein LYK2</fullName>
    </recommendedName>
</protein>
<dbReference type="Pfam" id="PF23472">
    <property type="entry name" value="LysM2_CERK1_LYK3_4_5"/>
    <property type="match status" value="1"/>
</dbReference>
<dbReference type="GO" id="GO:0005524">
    <property type="term" value="F:ATP binding"/>
    <property type="evidence" value="ECO:0007669"/>
    <property type="project" value="InterPro"/>
</dbReference>
<keyword evidence="1" id="KW-0812">Transmembrane</keyword>
<dbReference type="Gene3D" id="1.10.510.10">
    <property type="entry name" value="Transferase(Phosphotransferase) domain 1"/>
    <property type="match status" value="1"/>
</dbReference>
<evidence type="ECO:0000313" key="4">
    <source>
        <dbReference type="EMBL" id="PKI60363.1"/>
    </source>
</evidence>
<dbReference type="Pfam" id="PF13880">
    <property type="entry name" value="Acetyltransf_13"/>
    <property type="match status" value="1"/>
</dbReference>
<feature type="domain" description="N-acetyltransferase" evidence="3">
    <location>
        <begin position="86"/>
        <end position="240"/>
    </location>
</feature>
<dbReference type="EMBL" id="PGOL01001168">
    <property type="protein sequence ID" value="PKI60363.1"/>
    <property type="molecule type" value="Genomic_DNA"/>
</dbReference>
<evidence type="ECO:0008006" key="6">
    <source>
        <dbReference type="Google" id="ProtNLM"/>
    </source>
</evidence>
<keyword evidence="1" id="KW-0472">Membrane</keyword>
<dbReference type="PROSITE" id="PS50011">
    <property type="entry name" value="PROTEIN_KINASE_DOM"/>
    <property type="match status" value="1"/>
</dbReference>
<dbReference type="InterPro" id="IPR000182">
    <property type="entry name" value="GNAT_dom"/>
</dbReference>
<name>A0A2I0JWX2_PUNGR</name>
<dbReference type="GO" id="GO:0004672">
    <property type="term" value="F:protein kinase activity"/>
    <property type="evidence" value="ECO:0007669"/>
    <property type="project" value="InterPro"/>
</dbReference>
<dbReference type="SUPFAM" id="SSF56112">
    <property type="entry name" value="Protein kinase-like (PK-like)"/>
    <property type="match status" value="1"/>
</dbReference>
<accession>A0A2I0JWX2</accession>
<dbReference type="Proteomes" id="UP000233551">
    <property type="component" value="Unassembled WGS sequence"/>
</dbReference>
<dbReference type="InterPro" id="IPR052611">
    <property type="entry name" value="Plant_RLK_LysM"/>
</dbReference>
<keyword evidence="5" id="KW-1185">Reference proteome</keyword>
<proteinExistence type="predicted"/>
<feature type="domain" description="Protein kinase" evidence="2">
    <location>
        <begin position="467"/>
        <end position="760"/>
    </location>
</feature>
<dbReference type="Gene3D" id="3.30.200.20">
    <property type="entry name" value="Phosphorylase Kinase, domain 1"/>
    <property type="match status" value="1"/>
</dbReference>
<sequence length="794" mass="87201">MLCLRNQGWINERLVHMPSIEVERIVLVSDNDPPAHRNKVQEVVKMMESELGCGWIYHKLCKVYLFISSQRIAGCLVAERIKEAFRVICDAETKRTEAKGPIIKEERGRLKSAGLQFGNIMFQREVVRKILRVVNKNEDVNGAIYCEEEAVPALCGIRAIWVSPSNRRKRIGTHLLDAVSSESETRCSTFAVLRTNSRFSSLSNLSFYLGINKFVVADTNGFSADTEFLPRDLPLLIPIDCKCNSAAGVFEAELTKTAIKGESLFGILDSLEGLTSCQAIWDKNPRVLPWNLGDGISLTVPIKCACPTFDKSPGTRLLITYPLAKGDSVSTLASRFNTTQEAIILTNNRTSGGFFFDPERLSSSIPPVNRRGKRRKMWSAWIYIALTGVAVGICIAVAAVFTIIHLKRRRDNNHSSGKKPGGLVDDVELQQLSLSIRTTSDKKVSFEGSVIGTTTPRNKVLLETFTLEELRKATEGFSASNHIGGSVHHGRLGGKSLAIKITRPETVAKVEFGLFKDGSHKHPNIVRLLGTCLSEASADSDSYFVFEYAKNGSLKDWIHGGLAIKSQFIASCDCFLTWAQRLRICLDVAMALQYMHHIMSPSYIHRNVKSRNIFLDEEFNAKIGNFGMPVSPEEGDPGPGPNCSQAYLAPEFVRQGKICPSLDVFAYGVVLLEVLTGRPPVIGASEGRGEKGIHLSEKIKSVLNSEDAEGEIREWIDGAIGDSYPIEGALQLANLARACTEEDPTLRPSAGEVVEVLLRLVDELPAAQGESCLMSESSSKPLVKAAASNSAINQ</sequence>
<organism evidence="4 5">
    <name type="scientific">Punica granatum</name>
    <name type="common">Pomegranate</name>
    <dbReference type="NCBI Taxonomy" id="22663"/>
    <lineage>
        <taxon>Eukaryota</taxon>
        <taxon>Viridiplantae</taxon>
        <taxon>Streptophyta</taxon>
        <taxon>Embryophyta</taxon>
        <taxon>Tracheophyta</taxon>
        <taxon>Spermatophyta</taxon>
        <taxon>Magnoliopsida</taxon>
        <taxon>eudicotyledons</taxon>
        <taxon>Gunneridae</taxon>
        <taxon>Pentapetalae</taxon>
        <taxon>rosids</taxon>
        <taxon>malvids</taxon>
        <taxon>Myrtales</taxon>
        <taxon>Lythraceae</taxon>
        <taxon>Punica</taxon>
    </lineage>
</organism>
<evidence type="ECO:0000256" key="1">
    <source>
        <dbReference type="SAM" id="Phobius"/>
    </source>
</evidence>
<dbReference type="STRING" id="22663.A0A2I0JWX2"/>
<dbReference type="InterPro" id="IPR056562">
    <property type="entry name" value="LysM2_CERK1_LYK3_4_5"/>
</dbReference>
<dbReference type="GO" id="GO:0016747">
    <property type="term" value="F:acyltransferase activity, transferring groups other than amino-acyl groups"/>
    <property type="evidence" value="ECO:0007669"/>
    <property type="project" value="InterPro"/>
</dbReference>
<reference evidence="4 5" key="1">
    <citation type="submission" date="2017-11" db="EMBL/GenBank/DDBJ databases">
        <title>De-novo sequencing of pomegranate (Punica granatum L.) genome.</title>
        <authorList>
            <person name="Akparov Z."/>
            <person name="Amiraslanov A."/>
            <person name="Hajiyeva S."/>
            <person name="Abbasov M."/>
            <person name="Kaur K."/>
            <person name="Hamwieh A."/>
            <person name="Solovyev V."/>
            <person name="Salamov A."/>
            <person name="Braich B."/>
            <person name="Kosarev P."/>
            <person name="Mahmoud A."/>
            <person name="Hajiyev E."/>
            <person name="Babayeva S."/>
            <person name="Izzatullayeva V."/>
            <person name="Mammadov A."/>
            <person name="Mammadov A."/>
            <person name="Sharifova S."/>
            <person name="Ojaghi J."/>
            <person name="Eynullazada K."/>
            <person name="Bayramov B."/>
            <person name="Abdulazimova A."/>
            <person name="Shahmuradov I."/>
        </authorList>
    </citation>
    <scope>NUCLEOTIDE SEQUENCE [LARGE SCALE GENOMIC DNA]</scope>
    <source>
        <strain evidence="5">cv. AG2017</strain>
        <tissue evidence="4">Leaf</tissue>
    </source>
</reference>
<evidence type="ECO:0000259" key="2">
    <source>
        <dbReference type="PROSITE" id="PS50011"/>
    </source>
</evidence>
<dbReference type="PANTHER" id="PTHR45927:SF13">
    <property type="entry name" value="PROTEIN LYK2"/>
    <property type="match status" value="1"/>
</dbReference>
<dbReference type="InterPro" id="IPR028009">
    <property type="entry name" value="ESCO_Acetyltransf_dom"/>
</dbReference>
<gene>
    <name evidence="4" type="ORF">CRG98_019299</name>
</gene>
<dbReference type="AlphaFoldDB" id="A0A2I0JWX2"/>
<dbReference type="PROSITE" id="PS51186">
    <property type="entry name" value="GNAT"/>
    <property type="match status" value="1"/>
</dbReference>
<dbReference type="InterPro" id="IPR000719">
    <property type="entry name" value="Prot_kinase_dom"/>
</dbReference>
<dbReference type="Pfam" id="PF00069">
    <property type="entry name" value="Pkinase"/>
    <property type="match status" value="1"/>
</dbReference>
<comment type="caution">
    <text evidence="4">The sequence shown here is derived from an EMBL/GenBank/DDBJ whole genome shotgun (WGS) entry which is preliminary data.</text>
</comment>
<feature type="transmembrane region" description="Helical" evidence="1">
    <location>
        <begin position="380"/>
        <end position="406"/>
    </location>
</feature>
<evidence type="ECO:0000259" key="3">
    <source>
        <dbReference type="PROSITE" id="PS51186"/>
    </source>
</evidence>
<dbReference type="InterPro" id="IPR011009">
    <property type="entry name" value="Kinase-like_dom_sf"/>
</dbReference>
<evidence type="ECO:0000313" key="5">
    <source>
        <dbReference type="Proteomes" id="UP000233551"/>
    </source>
</evidence>
<keyword evidence="1" id="KW-1133">Transmembrane helix</keyword>
<dbReference type="PANTHER" id="PTHR45927">
    <property type="entry name" value="LYSM-DOMAIN RECEPTOR-LIKE KINASE-RELATED"/>
    <property type="match status" value="1"/>
</dbReference>